<evidence type="ECO:0000313" key="2">
    <source>
        <dbReference type="EMBL" id="BDI31166.1"/>
    </source>
</evidence>
<dbReference type="GO" id="GO:0015627">
    <property type="term" value="C:type II protein secretion system complex"/>
    <property type="evidence" value="ECO:0007669"/>
    <property type="project" value="InterPro"/>
</dbReference>
<organism evidence="2 3">
    <name type="scientific">Capsulimonas corticalis</name>
    <dbReference type="NCBI Taxonomy" id="2219043"/>
    <lineage>
        <taxon>Bacteria</taxon>
        <taxon>Bacillati</taxon>
        <taxon>Armatimonadota</taxon>
        <taxon>Armatimonadia</taxon>
        <taxon>Capsulimonadales</taxon>
        <taxon>Capsulimonadaceae</taxon>
        <taxon>Capsulimonas</taxon>
    </lineage>
</organism>
<evidence type="ECO:0000256" key="1">
    <source>
        <dbReference type="ARBA" id="ARBA00022481"/>
    </source>
</evidence>
<dbReference type="InterPro" id="IPR045584">
    <property type="entry name" value="Pilin-like"/>
</dbReference>
<dbReference type="Proteomes" id="UP000287394">
    <property type="component" value="Chromosome"/>
</dbReference>
<sequence length="287" mass="30315">MKSRRTQKSGFTLIELLVVIAIIAILAAILFPVFAKAREKARQIACLSNLKQLSLGIMQYTQDNDELLCPSFYGYAQGWGGYIYPYVKSTGVYTCPDDSTAAVTTANGKVGAVSYAMNTDLANFGNAVYMPGHSLAELTSPSNTVLFLEVAGDTADVTKLDEDTNFGTSKPPAHYMSASTNGLDTAPNAINGLYGGDGTDGLHNPVFATGHPLGTIPGEGGQPRHTDGANYAATDGHVKYLRPTQVSSGDNAVNSTDPQSIVNRKAAGTDNMTLDGTTHVTMTFSTK</sequence>
<dbReference type="KEGG" id="ccot:CCAX7_32170"/>
<name>A0A402D4B5_9BACT</name>
<dbReference type="EMBL" id="AP025739">
    <property type="protein sequence ID" value="BDI31166.1"/>
    <property type="molecule type" value="Genomic_DNA"/>
</dbReference>
<proteinExistence type="predicted"/>
<dbReference type="PROSITE" id="PS00409">
    <property type="entry name" value="PROKAR_NTER_METHYL"/>
    <property type="match status" value="1"/>
</dbReference>
<keyword evidence="3" id="KW-1185">Reference proteome</keyword>
<dbReference type="InterPro" id="IPR000983">
    <property type="entry name" value="Bac_GSPG_pilin"/>
</dbReference>
<dbReference type="InterPro" id="IPR012902">
    <property type="entry name" value="N_methyl_site"/>
</dbReference>
<keyword evidence="1" id="KW-0488">Methylation</keyword>
<dbReference type="AlphaFoldDB" id="A0A402D4B5"/>
<dbReference type="PANTHER" id="PTHR30093:SF2">
    <property type="entry name" value="TYPE II SECRETION SYSTEM PROTEIN H"/>
    <property type="match status" value="1"/>
</dbReference>
<dbReference type="PANTHER" id="PTHR30093">
    <property type="entry name" value="GENERAL SECRETION PATHWAY PROTEIN G"/>
    <property type="match status" value="1"/>
</dbReference>
<dbReference type="NCBIfam" id="TIGR02532">
    <property type="entry name" value="IV_pilin_GFxxxE"/>
    <property type="match status" value="1"/>
</dbReference>
<evidence type="ECO:0000313" key="3">
    <source>
        <dbReference type="Proteomes" id="UP000287394"/>
    </source>
</evidence>
<dbReference type="Gene3D" id="3.30.700.10">
    <property type="entry name" value="Glycoprotein, Type 4 Pilin"/>
    <property type="match status" value="1"/>
</dbReference>
<dbReference type="PRINTS" id="PR00813">
    <property type="entry name" value="BCTERIALGSPG"/>
</dbReference>
<dbReference type="Pfam" id="PF07963">
    <property type="entry name" value="N_methyl"/>
    <property type="match status" value="1"/>
</dbReference>
<reference evidence="2 3" key="1">
    <citation type="journal article" date="2019" name="Int. J. Syst. Evol. Microbiol.">
        <title>Capsulimonas corticalis gen. nov., sp. nov., an aerobic capsulated bacterium, of a novel bacterial order, Capsulimonadales ord. nov., of the class Armatimonadia of the phylum Armatimonadetes.</title>
        <authorList>
            <person name="Li J."/>
            <person name="Kudo C."/>
            <person name="Tonouchi A."/>
        </authorList>
    </citation>
    <scope>NUCLEOTIDE SEQUENCE [LARGE SCALE GENOMIC DNA]</scope>
    <source>
        <strain evidence="2 3">AX-7</strain>
    </source>
</reference>
<dbReference type="GO" id="GO:0015628">
    <property type="term" value="P:protein secretion by the type II secretion system"/>
    <property type="evidence" value="ECO:0007669"/>
    <property type="project" value="InterPro"/>
</dbReference>
<accession>A0A402D4B5</accession>
<gene>
    <name evidence="2" type="ORF">CCAX7_32170</name>
</gene>
<dbReference type="RefSeq" id="WP_119324297.1">
    <property type="nucleotide sequence ID" value="NZ_AP025739.1"/>
</dbReference>
<dbReference type="SUPFAM" id="SSF54523">
    <property type="entry name" value="Pili subunits"/>
    <property type="match status" value="1"/>
</dbReference>
<dbReference type="InterPro" id="IPR011453">
    <property type="entry name" value="DUF1559"/>
</dbReference>
<dbReference type="Pfam" id="PF07596">
    <property type="entry name" value="SBP_bac_10"/>
    <property type="match status" value="1"/>
</dbReference>
<protein>
    <submittedName>
        <fullName evidence="2">Uncharacterized protein</fullName>
    </submittedName>
</protein>
<dbReference type="OrthoDB" id="247601at2"/>